<proteinExistence type="predicted"/>
<keyword evidence="1" id="KW-0732">Signal</keyword>
<organism evidence="3 4">
    <name type="scientific">Tenacibaculum skagerrakense</name>
    <dbReference type="NCBI Taxonomy" id="186571"/>
    <lineage>
        <taxon>Bacteria</taxon>
        <taxon>Pseudomonadati</taxon>
        <taxon>Bacteroidota</taxon>
        <taxon>Flavobacteriia</taxon>
        <taxon>Flavobacteriales</taxon>
        <taxon>Flavobacteriaceae</taxon>
        <taxon>Tenacibaculum</taxon>
    </lineage>
</organism>
<accession>A0A4R2NP07</accession>
<evidence type="ECO:0000256" key="1">
    <source>
        <dbReference type="ARBA" id="ARBA00022729"/>
    </source>
</evidence>
<dbReference type="Gene3D" id="2.70.70.10">
    <property type="entry name" value="Glucose Permease (Domain IIA)"/>
    <property type="match status" value="1"/>
</dbReference>
<dbReference type="EMBL" id="SLXM01000009">
    <property type="protein sequence ID" value="TCP23362.1"/>
    <property type="molecule type" value="Genomic_DNA"/>
</dbReference>
<dbReference type="GO" id="GO:0004222">
    <property type="term" value="F:metalloendopeptidase activity"/>
    <property type="evidence" value="ECO:0007669"/>
    <property type="project" value="TreeGrafter"/>
</dbReference>
<reference evidence="3 4" key="1">
    <citation type="submission" date="2019-03" db="EMBL/GenBank/DDBJ databases">
        <title>Genomic Encyclopedia of Type Strains, Phase IV (KMG-IV): sequencing the most valuable type-strain genomes for metagenomic binning, comparative biology and taxonomic classification.</title>
        <authorList>
            <person name="Goeker M."/>
        </authorList>
    </citation>
    <scope>NUCLEOTIDE SEQUENCE [LARGE SCALE GENOMIC DNA]</scope>
    <source>
        <strain evidence="3 4">DSM 14836</strain>
    </source>
</reference>
<dbReference type="OrthoDB" id="9801052at2"/>
<dbReference type="PANTHER" id="PTHR21666">
    <property type="entry name" value="PEPTIDASE-RELATED"/>
    <property type="match status" value="1"/>
</dbReference>
<dbReference type="AlphaFoldDB" id="A0A4R2NP07"/>
<dbReference type="InterPro" id="IPR016047">
    <property type="entry name" value="M23ase_b-sheet_dom"/>
</dbReference>
<evidence type="ECO:0000259" key="2">
    <source>
        <dbReference type="Pfam" id="PF01551"/>
    </source>
</evidence>
<comment type="caution">
    <text evidence="3">The sequence shown here is derived from an EMBL/GenBank/DDBJ whole genome shotgun (WGS) entry which is preliminary data.</text>
</comment>
<name>A0A4R2NP07_9FLAO</name>
<evidence type="ECO:0000313" key="3">
    <source>
        <dbReference type="EMBL" id="TCP23362.1"/>
    </source>
</evidence>
<dbReference type="Proteomes" id="UP000294564">
    <property type="component" value="Unassembled WGS sequence"/>
</dbReference>
<dbReference type="InterPro" id="IPR050570">
    <property type="entry name" value="Cell_wall_metabolism_enzyme"/>
</dbReference>
<dbReference type="Pfam" id="PF01551">
    <property type="entry name" value="Peptidase_M23"/>
    <property type="match status" value="1"/>
</dbReference>
<dbReference type="CDD" id="cd12797">
    <property type="entry name" value="M23_peptidase"/>
    <property type="match status" value="1"/>
</dbReference>
<gene>
    <name evidence="3" type="ORF">EV195_10988</name>
</gene>
<sequence length="227" mass="25658">MIKFLETISETPLKVIDTSIPLKQYTLISISSENEELESFDVSSSSEWESYLNNFLQQRNAKVAFGGYIEKRDIYKRSSYFNSSTVEERNIHLGIDLWCDEGTPVLSVLDGEIHSFKNNLNHGDYGPTIIVKHSIDNNVFYSLYGHLSTSSIENIRVGQQVKQGEIIGSLGSSNVNGDYAPHLHFQLILDIQNYSGDYPGVTSEKNLDFFKQNCPNPNLLLKLPNEI</sequence>
<dbReference type="SUPFAM" id="SSF51261">
    <property type="entry name" value="Duplicated hybrid motif"/>
    <property type="match status" value="1"/>
</dbReference>
<keyword evidence="4" id="KW-1185">Reference proteome</keyword>
<dbReference type="InterPro" id="IPR011055">
    <property type="entry name" value="Dup_hybrid_motif"/>
</dbReference>
<dbReference type="PANTHER" id="PTHR21666:SF289">
    <property type="entry name" value="L-ALA--D-GLU ENDOPEPTIDASE"/>
    <property type="match status" value="1"/>
</dbReference>
<feature type="domain" description="M23ase beta-sheet core" evidence="2">
    <location>
        <begin position="91"/>
        <end position="188"/>
    </location>
</feature>
<protein>
    <submittedName>
        <fullName evidence="3">Peptidase M23-like protein</fullName>
    </submittedName>
</protein>
<dbReference type="RefSeq" id="WP_132795617.1">
    <property type="nucleotide sequence ID" value="NZ_SLXM01000009.1"/>
</dbReference>
<evidence type="ECO:0000313" key="4">
    <source>
        <dbReference type="Proteomes" id="UP000294564"/>
    </source>
</evidence>